<protein>
    <submittedName>
        <fullName evidence="2">Uncharacterized protein</fullName>
    </submittedName>
</protein>
<dbReference type="PANTHER" id="PTHR17901:SF14">
    <property type="entry name" value="MAGNESIUM-DEPENDENT PHOSPHATASE 1"/>
    <property type="match status" value="1"/>
</dbReference>
<reference evidence="2" key="1">
    <citation type="submission" date="2015-11" db="EMBL/GenBank/DDBJ databases">
        <title>De novo transcriptome assembly of four potential Pierce s Disease insect vectors from Arizona vineyards.</title>
        <authorList>
            <person name="Tassone E.E."/>
        </authorList>
    </citation>
    <scope>NUCLEOTIDE SEQUENCE</scope>
</reference>
<dbReference type="EMBL" id="GEBQ01009333">
    <property type="protein sequence ID" value="JAT30644.1"/>
    <property type="molecule type" value="Transcribed_RNA"/>
</dbReference>
<dbReference type="AlphaFoldDB" id="A0A1B6M421"/>
<dbReference type="InterPro" id="IPR023214">
    <property type="entry name" value="HAD_sf"/>
</dbReference>
<feature type="transmembrane region" description="Helical" evidence="1">
    <location>
        <begin position="47"/>
        <end position="67"/>
    </location>
</feature>
<sequence>LNEVIRLQINISPFIYKLNVGQCFYSTVQLIMVDLHSVLNKFSHNKYLIWQVFCLGLVLLSVHNDFVEAKKGKRKIKRKQPDDPFLPTMIVFNLDNILWPFAMEIMQPPLNTTSVKHQIKDRVGRLFNLFPEVPDILEDLDSHWYKLGGLSDNSDIRRVEAVTDLFDIDQFFNAFESKPGNKTEQMQRLSERAKVPLENILYYDTNRIDLDDMKGMNVTTMWLDPDGGLTYAHLEEGFHVFRETKANATASASNHP</sequence>
<name>A0A1B6M421_9HEMI</name>
<keyword evidence="1" id="KW-0812">Transmembrane</keyword>
<dbReference type="InterPro" id="IPR010036">
    <property type="entry name" value="MDP_1_eu_arc"/>
</dbReference>
<dbReference type="GO" id="GO:0003993">
    <property type="term" value="F:acid phosphatase activity"/>
    <property type="evidence" value="ECO:0007669"/>
    <property type="project" value="TreeGrafter"/>
</dbReference>
<dbReference type="SUPFAM" id="SSF56784">
    <property type="entry name" value="HAD-like"/>
    <property type="match status" value="1"/>
</dbReference>
<evidence type="ECO:0000256" key="1">
    <source>
        <dbReference type="SAM" id="Phobius"/>
    </source>
</evidence>
<keyword evidence="1" id="KW-0472">Membrane</keyword>
<keyword evidence="1" id="KW-1133">Transmembrane helix</keyword>
<dbReference type="PANTHER" id="PTHR17901">
    <property type="entry name" value="MAGNESIUM-DEPENDENT PHOSPHATASE 1 MDP1"/>
    <property type="match status" value="1"/>
</dbReference>
<organism evidence="2">
    <name type="scientific">Graphocephala atropunctata</name>
    <dbReference type="NCBI Taxonomy" id="36148"/>
    <lineage>
        <taxon>Eukaryota</taxon>
        <taxon>Metazoa</taxon>
        <taxon>Ecdysozoa</taxon>
        <taxon>Arthropoda</taxon>
        <taxon>Hexapoda</taxon>
        <taxon>Insecta</taxon>
        <taxon>Pterygota</taxon>
        <taxon>Neoptera</taxon>
        <taxon>Paraneoptera</taxon>
        <taxon>Hemiptera</taxon>
        <taxon>Auchenorrhyncha</taxon>
        <taxon>Membracoidea</taxon>
        <taxon>Cicadellidae</taxon>
        <taxon>Cicadellinae</taxon>
        <taxon>Cicadellini</taxon>
        <taxon>Graphocephala</taxon>
    </lineage>
</organism>
<proteinExistence type="predicted"/>
<dbReference type="InterPro" id="IPR036412">
    <property type="entry name" value="HAD-like_sf"/>
</dbReference>
<feature type="non-terminal residue" evidence="2">
    <location>
        <position position="1"/>
    </location>
</feature>
<gene>
    <name evidence="2" type="ORF">g.15798</name>
</gene>
<dbReference type="Pfam" id="PF12689">
    <property type="entry name" value="Acid_PPase"/>
    <property type="match status" value="1"/>
</dbReference>
<accession>A0A1B6M421</accession>
<evidence type="ECO:0000313" key="2">
    <source>
        <dbReference type="EMBL" id="JAT30644.1"/>
    </source>
</evidence>
<dbReference type="Gene3D" id="3.40.50.1000">
    <property type="entry name" value="HAD superfamily/HAD-like"/>
    <property type="match status" value="1"/>
</dbReference>